<feature type="domain" description="Apple" evidence="3">
    <location>
        <begin position="597"/>
        <end position="675"/>
    </location>
</feature>
<evidence type="ECO:0000256" key="1">
    <source>
        <dbReference type="SAM" id="MobiDB-lite"/>
    </source>
</evidence>
<evidence type="ECO:0000313" key="4">
    <source>
        <dbReference type="EMBL" id="KAK7424243.1"/>
    </source>
</evidence>
<dbReference type="Proteomes" id="UP001498476">
    <property type="component" value="Unassembled WGS sequence"/>
</dbReference>
<dbReference type="EMBL" id="JAZAVJ010000005">
    <property type="protein sequence ID" value="KAK7424243.1"/>
    <property type="molecule type" value="Genomic_DNA"/>
</dbReference>
<feature type="region of interest" description="Disordered" evidence="1">
    <location>
        <begin position="542"/>
        <end position="569"/>
    </location>
</feature>
<organism evidence="4 5">
    <name type="scientific">Neonectria punicea</name>
    <dbReference type="NCBI Taxonomy" id="979145"/>
    <lineage>
        <taxon>Eukaryota</taxon>
        <taxon>Fungi</taxon>
        <taxon>Dikarya</taxon>
        <taxon>Ascomycota</taxon>
        <taxon>Pezizomycotina</taxon>
        <taxon>Sordariomycetes</taxon>
        <taxon>Hypocreomycetidae</taxon>
        <taxon>Hypocreales</taxon>
        <taxon>Nectriaceae</taxon>
        <taxon>Neonectria</taxon>
    </lineage>
</organism>
<accession>A0ABR1HSP2</accession>
<feature type="region of interest" description="Disordered" evidence="1">
    <location>
        <begin position="828"/>
        <end position="922"/>
    </location>
</feature>
<evidence type="ECO:0000313" key="5">
    <source>
        <dbReference type="Proteomes" id="UP001498476"/>
    </source>
</evidence>
<feature type="domain" description="Apple" evidence="3">
    <location>
        <begin position="728"/>
        <end position="805"/>
    </location>
</feature>
<feature type="chain" id="PRO_5045516931" description="Apple domain-containing protein" evidence="2">
    <location>
        <begin position="22"/>
        <end position="1019"/>
    </location>
</feature>
<feature type="compositionally biased region" description="Polar residues" evidence="1">
    <location>
        <begin position="888"/>
        <end position="904"/>
    </location>
</feature>
<dbReference type="SUPFAM" id="SSF57414">
    <property type="entry name" value="Hairpin loop containing domain-like"/>
    <property type="match status" value="1"/>
</dbReference>
<keyword evidence="2" id="KW-0732">Signal</keyword>
<feature type="region of interest" description="Disordered" evidence="1">
    <location>
        <begin position="29"/>
        <end position="56"/>
    </location>
</feature>
<name>A0ABR1HSP2_9HYPO</name>
<feature type="compositionally biased region" description="Polar residues" evidence="1">
    <location>
        <begin position="849"/>
        <end position="861"/>
    </location>
</feature>
<evidence type="ECO:0000259" key="3">
    <source>
        <dbReference type="PROSITE" id="PS50948"/>
    </source>
</evidence>
<comment type="caution">
    <text evidence="4">The sequence shown here is derived from an EMBL/GenBank/DDBJ whole genome shotgun (WGS) entry which is preliminary data.</text>
</comment>
<protein>
    <recommendedName>
        <fullName evidence="3">Apple domain-containing protein</fullName>
    </recommendedName>
</protein>
<dbReference type="Pfam" id="PF00024">
    <property type="entry name" value="PAN_1"/>
    <property type="match status" value="1"/>
</dbReference>
<dbReference type="Pfam" id="PF14295">
    <property type="entry name" value="PAN_4"/>
    <property type="match status" value="4"/>
</dbReference>
<feature type="compositionally biased region" description="Low complexity" evidence="1">
    <location>
        <begin position="905"/>
        <end position="922"/>
    </location>
</feature>
<gene>
    <name evidence="4" type="ORF">QQX98_000511</name>
</gene>
<feature type="compositionally biased region" description="Low complexity" evidence="1">
    <location>
        <begin position="828"/>
        <end position="842"/>
    </location>
</feature>
<dbReference type="PROSITE" id="PS50948">
    <property type="entry name" value="PAN"/>
    <property type="match status" value="4"/>
</dbReference>
<feature type="domain" description="Apple" evidence="3">
    <location>
        <begin position="937"/>
        <end position="1015"/>
    </location>
</feature>
<dbReference type="SMART" id="SM00473">
    <property type="entry name" value="PAN_AP"/>
    <property type="match status" value="2"/>
</dbReference>
<feature type="signal peptide" evidence="2">
    <location>
        <begin position="1"/>
        <end position="21"/>
    </location>
</feature>
<evidence type="ECO:0000256" key="2">
    <source>
        <dbReference type="SAM" id="SignalP"/>
    </source>
</evidence>
<dbReference type="Gene3D" id="3.50.4.10">
    <property type="entry name" value="Hepatocyte Growth Factor"/>
    <property type="match status" value="1"/>
</dbReference>
<keyword evidence="5" id="KW-1185">Reference proteome</keyword>
<feature type="compositionally biased region" description="Low complexity" evidence="1">
    <location>
        <begin position="866"/>
        <end position="887"/>
    </location>
</feature>
<dbReference type="InterPro" id="IPR003609">
    <property type="entry name" value="Pan_app"/>
</dbReference>
<sequence>MRSAAALVALAFGASLDVVAAGPCKPSDTLTASISVRDTTDGTETGTGTTAPEPSTTQAPVAVTNAIANGNFAGYDPSSPGGIYGFEVENDARLIQGHGYQDDGSTENNCVEMSARATKKRDVGEFAAIEQQLEDMDTTSLYTVRFWYYILQNDIADTCKFDVYYGDDLFASSPYFPLAQPTDPYRGWDTLIEQAAVKTSSGLLRFELNCVNDGYAQIWVDQVFVSNQVSPDNMDNISVIYTWDYSATSTAQHSTTSTADASTTTTEVTTTSTASTTTTSSTSAAQSTTTTTSSAATPTGNKFCVTLGTGDAGRGCGLKPYNPSSGYKTISNSRMTRDQCGAVCLADSRCQQFQWSAYSSSYACLNTCILIETNLPSNGANNGIAYYAYDRSCIKRTECTTQPAGSVCVNGLGDTPASDCRKQVFGTAKSCGAAFLVTNVGAVCDSSKECRDVCAKNPGCKSFSINFAGGCSLYAGTISEIVQESGGGQMFTDMSCSDCGSADMGYFNYITQASVGDTVPTHQCSADSSSSTVLTTSSVTTSSTSSASIDTTTQQGSTTSPSTTISSPSTTVNNCPAGISSPGACFGATPTAAGSTCEKKGSVQLVDAWSVSSDVWTQNRAEDCALYCKLDSQCKSYGFDRQGGMTPCRFSPESLANSGLVQDSTASVTWSDLGCVTCILCGGAASPTAILSTTVSTTSSAPTATSTCALTNGQGCTMKALVEAQYACNRAGSPMEEAWGYNMQDYPFQGSPEQCAAICAQQRNCKASAYDSSRTSYQCSFIGNSLQAAGFSASGGSISWSDQACWDCPTCSATASIVTTTAASSTASTFTTFETSTRTATTSDEEGEPTTSEEMASTTSDEALPTTTEESTSTIDESSTESQTTSTAPGSTTDLSDITSVPEQSSTTATSTTSTTSAAPTPTSCVATASLSDDVTCGLPGAAGNQAQSNTLSGYVIKPVANLNACAQNCLDRSGCLGFQYTTDSKVCYLYRVGTSGLGLTYSPTSRARFYDRDCYQCF</sequence>
<feature type="region of interest" description="Disordered" evidence="1">
    <location>
        <begin position="254"/>
        <end position="296"/>
    </location>
</feature>
<proteinExistence type="predicted"/>
<feature type="compositionally biased region" description="Low complexity" evidence="1">
    <location>
        <begin position="42"/>
        <end position="56"/>
    </location>
</feature>
<reference evidence="4 5" key="1">
    <citation type="journal article" date="2025" name="Microbiol. Resour. Announc.">
        <title>Draft genome sequences for Neonectria magnoliae and Neonectria punicea, canker pathogens of Liriodendron tulipifera and Acer saccharum in West Virginia.</title>
        <authorList>
            <person name="Petronek H.M."/>
            <person name="Kasson M.T."/>
            <person name="Metheny A.M."/>
            <person name="Stauder C.M."/>
            <person name="Lovett B."/>
            <person name="Lynch S.C."/>
            <person name="Garnas J.R."/>
            <person name="Kasson L.R."/>
            <person name="Stajich J.E."/>
        </authorList>
    </citation>
    <scope>NUCLEOTIDE SEQUENCE [LARGE SCALE GENOMIC DNA]</scope>
    <source>
        <strain evidence="4 5">NRRL 64653</strain>
    </source>
</reference>
<feature type="domain" description="Apple" evidence="3">
    <location>
        <begin position="420"/>
        <end position="496"/>
    </location>
</feature>